<feature type="region of interest" description="Disordered" evidence="1">
    <location>
        <begin position="74"/>
        <end position="137"/>
    </location>
</feature>
<feature type="transmembrane region" description="Helical" evidence="2">
    <location>
        <begin position="52"/>
        <end position="73"/>
    </location>
</feature>
<dbReference type="AlphaFoldDB" id="A0AB33K3P6"/>
<evidence type="ECO:0000313" key="4">
    <source>
        <dbReference type="EMBL" id="BFP48416.1"/>
    </source>
</evidence>
<evidence type="ECO:0000259" key="3">
    <source>
        <dbReference type="Pfam" id="PF10708"/>
    </source>
</evidence>
<reference evidence="4" key="1">
    <citation type="submission" date="2024-07" db="EMBL/GenBank/DDBJ databases">
        <title>Complete genome sequences of cellulolytic bacteria, Kitasatospora sp. CMC57 and Streptomyces sp. CMC78, isolated from Japanese agricultural soil.</title>
        <authorList>
            <person name="Hashimoto T."/>
            <person name="Ito M."/>
            <person name="Iwamoto M."/>
            <person name="Fukahori D."/>
            <person name="Shoda T."/>
            <person name="Sakoda M."/>
            <person name="Morohoshi T."/>
            <person name="Mitsuboshi M."/>
            <person name="Nishizawa T."/>
        </authorList>
    </citation>
    <scope>NUCLEOTIDE SEQUENCE</scope>
    <source>
        <strain evidence="4">CMC57</strain>
    </source>
</reference>
<keyword evidence="2" id="KW-0472">Membrane</keyword>
<sequence length="298" mass="30367">MTYSTPPGWYPVLDPGPDGAAQERWWDGAAWTADVRPVPAGPGVTSKRGARVGLVIALVLVVLAAGAGVTVWATRGDDQASPPTLAKSSLTAGPSPSPSASPTPTPSPTQAPTPTPSPAPPSLPSLPSTRSVQELSRGWEVPVPSGWRIDDHGDKVTLQFSTTPYSCDIGSGSCVRANFAVVAERADGASAQAVARAEMATHAPTLYGDLTSTRTVVSAPVTVAGVTGYAERWRVEPVKGVPGYVLVVAVRAAGGGFTVLVGSTDEHPDAPKPELLDQLVAAIRPLPGSTGGTTGTSV</sequence>
<feature type="compositionally biased region" description="Pro residues" evidence="1">
    <location>
        <begin position="95"/>
        <end position="124"/>
    </location>
</feature>
<keyword evidence="2" id="KW-1133">Transmembrane helix</keyword>
<feature type="domain" description="DUF2510" evidence="3">
    <location>
        <begin position="7"/>
        <end position="42"/>
    </location>
</feature>
<dbReference type="RefSeq" id="WP_407990642.1">
    <property type="nucleotide sequence ID" value="NZ_AP035881.2"/>
</dbReference>
<accession>A0AB33K3P6</accession>
<organism evidence="4">
    <name type="scientific">Kitasatospora sp. CMC57</name>
    <dbReference type="NCBI Taxonomy" id="3231513"/>
    <lineage>
        <taxon>Bacteria</taxon>
        <taxon>Bacillati</taxon>
        <taxon>Actinomycetota</taxon>
        <taxon>Actinomycetes</taxon>
        <taxon>Kitasatosporales</taxon>
        <taxon>Streptomycetaceae</taxon>
        <taxon>Kitasatospora</taxon>
    </lineage>
</organism>
<dbReference type="Pfam" id="PF10708">
    <property type="entry name" value="DUF2510"/>
    <property type="match status" value="1"/>
</dbReference>
<keyword evidence="2" id="KW-0812">Transmembrane</keyword>
<protein>
    <recommendedName>
        <fullName evidence="3">DUF2510 domain-containing protein</fullName>
    </recommendedName>
</protein>
<evidence type="ECO:0000256" key="2">
    <source>
        <dbReference type="SAM" id="Phobius"/>
    </source>
</evidence>
<gene>
    <name evidence="4" type="ORF">KCMC57_47840</name>
</gene>
<evidence type="ECO:0000256" key="1">
    <source>
        <dbReference type="SAM" id="MobiDB-lite"/>
    </source>
</evidence>
<dbReference type="InterPro" id="IPR018929">
    <property type="entry name" value="DUF2510"/>
</dbReference>
<dbReference type="EMBL" id="AP035881">
    <property type="protein sequence ID" value="BFP48416.1"/>
    <property type="molecule type" value="Genomic_DNA"/>
</dbReference>
<proteinExistence type="predicted"/>
<name>A0AB33K3P6_9ACTN</name>